<dbReference type="SUPFAM" id="SSF82549">
    <property type="entry name" value="DAK1/DegV-like"/>
    <property type="match status" value="1"/>
</dbReference>
<protein>
    <recommendedName>
        <fullName evidence="3">DegV family protein</fullName>
    </recommendedName>
</protein>
<proteinExistence type="predicted"/>
<dbReference type="PANTHER" id="PTHR33434">
    <property type="entry name" value="DEGV DOMAIN-CONTAINING PROTEIN DR_1986-RELATED"/>
    <property type="match status" value="1"/>
</dbReference>
<keyword evidence="1" id="KW-0446">Lipid-binding</keyword>
<dbReference type="Gene3D" id="3.30.1180.10">
    <property type="match status" value="1"/>
</dbReference>
<accession>X0U1N5</accession>
<dbReference type="InterPro" id="IPR043168">
    <property type="entry name" value="DegV_C"/>
</dbReference>
<dbReference type="InterPro" id="IPR003797">
    <property type="entry name" value="DegV"/>
</dbReference>
<dbReference type="Pfam" id="PF02645">
    <property type="entry name" value="DegV"/>
    <property type="match status" value="1"/>
</dbReference>
<evidence type="ECO:0000256" key="1">
    <source>
        <dbReference type="ARBA" id="ARBA00023121"/>
    </source>
</evidence>
<dbReference type="NCBIfam" id="TIGR00762">
    <property type="entry name" value="DegV"/>
    <property type="match status" value="1"/>
</dbReference>
<dbReference type="EMBL" id="BARS01028852">
    <property type="protein sequence ID" value="GAF99688.1"/>
    <property type="molecule type" value="Genomic_DNA"/>
</dbReference>
<dbReference type="PANTHER" id="PTHR33434:SF2">
    <property type="entry name" value="FATTY ACID-BINDING PROTEIN TM_1468"/>
    <property type="match status" value="1"/>
</dbReference>
<dbReference type="InterPro" id="IPR050270">
    <property type="entry name" value="DegV_domain_contain"/>
</dbReference>
<organism evidence="2">
    <name type="scientific">marine sediment metagenome</name>
    <dbReference type="NCBI Taxonomy" id="412755"/>
    <lineage>
        <taxon>unclassified sequences</taxon>
        <taxon>metagenomes</taxon>
        <taxon>ecological metagenomes</taxon>
    </lineage>
</organism>
<dbReference type="AlphaFoldDB" id="X0U1N5"/>
<name>X0U1N5_9ZZZZ</name>
<evidence type="ECO:0000313" key="2">
    <source>
        <dbReference type="EMBL" id="GAF99688.1"/>
    </source>
</evidence>
<comment type="caution">
    <text evidence="2">The sequence shown here is derived from an EMBL/GenBank/DDBJ whole genome shotgun (WGS) entry which is preliminary data.</text>
</comment>
<reference evidence="2" key="1">
    <citation type="journal article" date="2014" name="Front. Microbiol.">
        <title>High frequency of phylogenetically diverse reductive dehalogenase-homologous genes in deep subseafloor sedimentary metagenomes.</title>
        <authorList>
            <person name="Kawai M."/>
            <person name="Futagami T."/>
            <person name="Toyoda A."/>
            <person name="Takaki Y."/>
            <person name="Nishi S."/>
            <person name="Hori S."/>
            <person name="Arai W."/>
            <person name="Tsubouchi T."/>
            <person name="Morono Y."/>
            <person name="Uchiyama I."/>
            <person name="Ito T."/>
            <person name="Fujiyama A."/>
            <person name="Inagaki F."/>
            <person name="Takami H."/>
        </authorList>
    </citation>
    <scope>NUCLEOTIDE SEQUENCE</scope>
    <source>
        <strain evidence="2">Expedition CK06-06</strain>
    </source>
</reference>
<sequence length="193" mass="20858">MAFGSATKAKDMAGEKLPHISINVFPSRGPALAQGFIAQAAARAAASGQDLSQVAQAAHDMMNRVNALAMLDTLYYLAKGGRIPKAAAWAGSLFNIKPILDATDDVRLLDRCRTKKRALQRLLEIMRQRTDGRPVCVNLMHANVPEEAEKLKADILSQFNCPEFYVTDFTPVMGAHTGPGSLGIAFYTEAPAQ</sequence>
<dbReference type="GO" id="GO:0008289">
    <property type="term" value="F:lipid binding"/>
    <property type="evidence" value="ECO:0007669"/>
    <property type="project" value="UniProtKB-KW"/>
</dbReference>
<evidence type="ECO:0008006" key="3">
    <source>
        <dbReference type="Google" id="ProtNLM"/>
    </source>
</evidence>
<dbReference type="PROSITE" id="PS51482">
    <property type="entry name" value="DEGV"/>
    <property type="match status" value="1"/>
</dbReference>
<dbReference type="Gene3D" id="3.40.50.10440">
    <property type="entry name" value="Dihydroxyacetone kinase, domain 1"/>
    <property type="match status" value="1"/>
</dbReference>
<gene>
    <name evidence="2" type="ORF">S01H1_45184</name>
</gene>